<dbReference type="OrthoDB" id="1183224at2759"/>
<dbReference type="GO" id="GO:0006402">
    <property type="term" value="P:mRNA catabolic process"/>
    <property type="evidence" value="ECO:0007669"/>
    <property type="project" value="InterPro"/>
</dbReference>
<evidence type="ECO:0000313" key="5">
    <source>
        <dbReference type="Proteomes" id="UP001152795"/>
    </source>
</evidence>
<dbReference type="GO" id="GO:0030014">
    <property type="term" value="C:CCR4-NOT complex"/>
    <property type="evidence" value="ECO:0007669"/>
    <property type="project" value="InterPro"/>
</dbReference>
<dbReference type="Proteomes" id="UP001152795">
    <property type="component" value="Unassembled WGS sequence"/>
</dbReference>
<name>A0A7D9JT17_PARCT</name>
<dbReference type="InterPro" id="IPR011989">
    <property type="entry name" value="ARM-like"/>
</dbReference>
<evidence type="ECO:0000256" key="3">
    <source>
        <dbReference type="ARBA" id="ARBA00030283"/>
    </source>
</evidence>
<dbReference type="GO" id="GO:0000932">
    <property type="term" value="C:P-body"/>
    <property type="evidence" value="ECO:0007669"/>
    <property type="project" value="UniProtKB-SubCell"/>
</dbReference>
<evidence type="ECO:0000256" key="1">
    <source>
        <dbReference type="ARBA" id="ARBA00004201"/>
    </source>
</evidence>
<protein>
    <recommendedName>
        <fullName evidence="2">CCR4-NOT transcription complex subunit 9</fullName>
    </recommendedName>
    <alternativeName>
        <fullName evidence="3">Cell differentiation protein RQCD1 homolog</fullName>
    </alternativeName>
</protein>
<dbReference type="InterPro" id="IPR007216">
    <property type="entry name" value="CNOT9"/>
</dbReference>
<gene>
    <name evidence="4" type="ORF">PACLA_8A087783</name>
</gene>
<dbReference type="Gene3D" id="1.25.10.10">
    <property type="entry name" value="Leucine-rich Repeat Variant"/>
    <property type="match status" value="1"/>
</dbReference>
<evidence type="ECO:0000313" key="4">
    <source>
        <dbReference type="EMBL" id="CAB4035826.1"/>
    </source>
</evidence>
<organism evidence="4 5">
    <name type="scientific">Paramuricea clavata</name>
    <name type="common">Red gorgonian</name>
    <name type="synonym">Violescent sea-whip</name>
    <dbReference type="NCBI Taxonomy" id="317549"/>
    <lineage>
        <taxon>Eukaryota</taxon>
        <taxon>Metazoa</taxon>
        <taxon>Cnidaria</taxon>
        <taxon>Anthozoa</taxon>
        <taxon>Octocorallia</taxon>
        <taxon>Malacalcyonacea</taxon>
        <taxon>Plexauridae</taxon>
        <taxon>Paramuricea</taxon>
    </lineage>
</organism>
<reference evidence="4" key="1">
    <citation type="submission" date="2020-04" db="EMBL/GenBank/DDBJ databases">
        <authorList>
            <person name="Alioto T."/>
            <person name="Alioto T."/>
            <person name="Gomez Garrido J."/>
        </authorList>
    </citation>
    <scope>NUCLEOTIDE SEQUENCE</scope>
    <source>
        <strain evidence="4">A484AB</strain>
    </source>
</reference>
<comment type="caution">
    <text evidence="4">The sequence shown here is derived from an EMBL/GenBank/DDBJ whole genome shotgun (WGS) entry which is preliminary data.</text>
</comment>
<feature type="non-terminal residue" evidence="4">
    <location>
        <position position="1"/>
    </location>
</feature>
<proteinExistence type="predicted"/>
<dbReference type="AlphaFoldDB" id="A0A7D9JT17"/>
<comment type="subcellular location">
    <subcellularLocation>
        <location evidence="1">Cytoplasm</location>
        <location evidence="1">P-body</location>
    </subcellularLocation>
</comment>
<dbReference type="EMBL" id="CACRXK020021404">
    <property type="protein sequence ID" value="CAB4035826.1"/>
    <property type="molecule type" value="Genomic_DNA"/>
</dbReference>
<dbReference type="PANTHER" id="PTHR12262">
    <property type="entry name" value="CCR4-NOT TRANSCRIPTION COMPLEX SUBUNIT 9"/>
    <property type="match status" value="1"/>
</dbReference>
<keyword evidence="5" id="KW-1185">Reference proteome</keyword>
<dbReference type="Pfam" id="PF04078">
    <property type="entry name" value="Rcd1"/>
    <property type="match status" value="1"/>
</dbReference>
<evidence type="ECO:0000256" key="2">
    <source>
        <dbReference type="ARBA" id="ARBA00014171"/>
    </source>
</evidence>
<sequence length="85" mass="9606">GKMVLALAKDQSARLLKHVVRCYLRLSDNPRAREALRQCLPDQLKDATFANCLKDDASTKRWLNQLMKNLLEPPATDPRGIPLPP</sequence>
<accession>A0A7D9JT17</accession>